<accession>A0ABT8L7Y0</accession>
<comment type="caution">
    <text evidence="4">The sequence shown here is derived from an EMBL/GenBank/DDBJ whole genome shotgun (WGS) entry which is preliminary data.</text>
</comment>
<dbReference type="RefSeq" id="WP_346758670.1">
    <property type="nucleotide sequence ID" value="NZ_JAUJEB010000002.1"/>
</dbReference>
<evidence type="ECO:0000259" key="3">
    <source>
        <dbReference type="Pfam" id="PF16586"/>
    </source>
</evidence>
<feature type="domain" description="DUF5060" evidence="3">
    <location>
        <begin position="53"/>
        <end position="134"/>
    </location>
</feature>
<organism evidence="4 5">
    <name type="scientific">Agaribacillus aureus</name>
    <dbReference type="NCBI Taxonomy" id="3051825"/>
    <lineage>
        <taxon>Bacteria</taxon>
        <taxon>Pseudomonadati</taxon>
        <taxon>Bacteroidota</taxon>
        <taxon>Cytophagia</taxon>
        <taxon>Cytophagales</taxon>
        <taxon>Splendidivirgaceae</taxon>
        <taxon>Agaribacillus</taxon>
    </lineage>
</organism>
<protein>
    <submittedName>
        <fullName evidence="4">DUF5060 domain-containing protein</fullName>
    </submittedName>
</protein>
<keyword evidence="1" id="KW-1133">Transmembrane helix</keyword>
<evidence type="ECO:0000313" key="5">
    <source>
        <dbReference type="Proteomes" id="UP001172083"/>
    </source>
</evidence>
<dbReference type="Gene3D" id="3.20.20.80">
    <property type="entry name" value="Glycosidases"/>
    <property type="match status" value="1"/>
</dbReference>
<keyword evidence="1" id="KW-0812">Transmembrane</keyword>
<keyword evidence="1" id="KW-0472">Membrane</keyword>
<evidence type="ECO:0000259" key="2">
    <source>
        <dbReference type="Pfam" id="PF12904"/>
    </source>
</evidence>
<evidence type="ECO:0000256" key="1">
    <source>
        <dbReference type="SAM" id="Phobius"/>
    </source>
</evidence>
<dbReference type="EMBL" id="JAUJEB010000002">
    <property type="protein sequence ID" value="MDN5213331.1"/>
    <property type="molecule type" value="Genomic_DNA"/>
</dbReference>
<dbReference type="Pfam" id="PF16586">
    <property type="entry name" value="DUF5060"/>
    <property type="match status" value="1"/>
</dbReference>
<feature type="domain" description="Putative collagen-binding" evidence="2">
    <location>
        <begin position="558"/>
        <end position="630"/>
    </location>
</feature>
<dbReference type="Pfam" id="PF12904">
    <property type="entry name" value="Collagen_bind_2"/>
    <property type="match status" value="1"/>
</dbReference>
<dbReference type="InterPro" id="IPR032260">
    <property type="entry name" value="DUF5060"/>
</dbReference>
<proteinExistence type="predicted"/>
<dbReference type="InterPro" id="IPR013783">
    <property type="entry name" value="Ig-like_fold"/>
</dbReference>
<sequence length="635" mass="71900">MKKESVKQPGFGKGHQRAPKSLYHFFYLLLVPFIFMWAGCKQEIPYEMTGEQTCWHTLAIDFMGPQTSEEADNNPFLNYRLNVLFSNGSDSLLVPGFYAADGQAAETGASQGNIWRVKFTPDKPGEWKFKAQFREGENIAIDSDPKAGRALAFDGAHGQFTIKPADKSAPGFLGKGKLEYREERYLQFAGTGEYFIKGGAGSPENLLAYQDFDGTVRWNAENRAGEASADGKLHSYGPHIKDWKEGDPTWQGGKGKGIIGGLNYLAAKGLNSVYFLTMNINGDGKDVWPYTGYEERLRFDCSKLDQWEIVFEHMDRLGLLLHMILQETENETLLDDGDTKFERKLYYRELIARFGHHLGVTWNMGEENGPTHWSPDGQSTRQQKAMVNYFKMHDPYQSLRVIHTHAAREPRHEMFNALLGDQSMDGMSMQIDRKTVAHEETILWLNQSRNAGRQWVVAIDEIGHASRGVDPDDREVNNQDSVRAEVLWGNLMAGGAGVEWYFGYKNHNNDLQCEDWRSRDRMWDYTRIALDFFNNEIPFPTMESNDEMVISGNAWCFTKKQEVIVLYLPYGGTASVDLSKAKDEYSIKWFNPREGGSFQKGSISTVVAGGPADIGLPPSDQDKDWVVVVENIILN</sequence>
<dbReference type="Gene3D" id="2.60.40.10">
    <property type="entry name" value="Immunoglobulins"/>
    <property type="match status" value="1"/>
</dbReference>
<name>A0ABT8L7Y0_9BACT</name>
<dbReference type="InterPro" id="IPR024749">
    <property type="entry name" value="Collagen-bd_put"/>
</dbReference>
<keyword evidence="5" id="KW-1185">Reference proteome</keyword>
<reference evidence="4" key="1">
    <citation type="submission" date="2023-06" db="EMBL/GenBank/DDBJ databases">
        <title>Genomic of Agaribacillus aureum.</title>
        <authorList>
            <person name="Wang G."/>
        </authorList>
    </citation>
    <scope>NUCLEOTIDE SEQUENCE</scope>
    <source>
        <strain evidence="4">BMA12</strain>
    </source>
</reference>
<gene>
    <name evidence="4" type="ORF">QQ020_14775</name>
</gene>
<dbReference type="Proteomes" id="UP001172083">
    <property type="component" value="Unassembled WGS sequence"/>
</dbReference>
<evidence type="ECO:0000313" key="4">
    <source>
        <dbReference type="EMBL" id="MDN5213331.1"/>
    </source>
</evidence>
<feature type="transmembrane region" description="Helical" evidence="1">
    <location>
        <begin position="21"/>
        <end position="39"/>
    </location>
</feature>